<organism evidence="1 2">
    <name type="scientific">Artemisia annua</name>
    <name type="common">Sweet wormwood</name>
    <dbReference type="NCBI Taxonomy" id="35608"/>
    <lineage>
        <taxon>Eukaryota</taxon>
        <taxon>Viridiplantae</taxon>
        <taxon>Streptophyta</taxon>
        <taxon>Embryophyta</taxon>
        <taxon>Tracheophyta</taxon>
        <taxon>Spermatophyta</taxon>
        <taxon>Magnoliopsida</taxon>
        <taxon>eudicotyledons</taxon>
        <taxon>Gunneridae</taxon>
        <taxon>Pentapetalae</taxon>
        <taxon>asterids</taxon>
        <taxon>campanulids</taxon>
        <taxon>Asterales</taxon>
        <taxon>Asteraceae</taxon>
        <taxon>Asteroideae</taxon>
        <taxon>Anthemideae</taxon>
        <taxon>Artemisiinae</taxon>
        <taxon>Artemisia</taxon>
    </lineage>
</organism>
<evidence type="ECO:0000313" key="2">
    <source>
        <dbReference type="Proteomes" id="UP000245207"/>
    </source>
</evidence>
<accession>A0A2U1QHM2</accession>
<proteinExistence type="predicted"/>
<gene>
    <name evidence="1" type="ORF">CTI12_AA028870</name>
</gene>
<dbReference type="AlphaFoldDB" id="A0A2U1QHM2"/>
<dbReference type="EMBL" id="PKPP01000120">
    <property type="protein sequence ID" value="PWA97478.1"/>
    <property type="molecule type" value="Genomic_DNA"/>
</dbReference>
<evidence type="ECO:0000313" key="1">
    <source>
        <dbReference type="EMBL" id="PWA97478.1"/>
    </source>
</evidence>
<protein>
    <submittedName>
        <fullName evidence="1">Uncharacterized protein</fullName>
    </submittedName>
</protein>
<sequence>MGNVNLDLHLTLVVDPEGQIHGAEGAMRFLLYRMVNTRPEFSATGSCFLQQCFGMSSKHSTDELVATRSIIRKRKDKNVNEEDPMKAIV</sequence>
<comment type="caution">
    <text evidence="1">The sequence shown here is derived from an EMBL/GenBank/DDBJ whole genome shotgun (WGS) entry which is preliminary data.</text>
</comment>
<dbReference type="Proteomes" id="UP000245207">
    <property type="component" value="Unassembled WGS sequence"/>
</dbReference>
<keyword evidence="2" id="KW-1185">Reference proteome</keyword>
<name>A0A2U1QHM2_ARTAN</name>
<reference evidence="1 2" key="1">
    <citation type="journal article" date="2018" name="Mol. Plant">
        <title>The genome of Artemisia annua provides insight into the evolution of Asteraceae family and artemisinin biosynthesis.</title>
        <authorList>
            <person name="Shen Q."/>
            <person name="Zhang L."/>
            <person name="Liao Z."/>
            <person name="Wang S."/>
            <person name="Yan T."/>
            <person name="Shi P."/>
            <person name="Liu M."/>
            <person name="Fu X."/>
            <person name="Pan Q."/>
            <person name="Wang Y."/>
            <person name="Lv Z."/>
            <person name="Lu X."/>
            <person name="Zhang F."/>
            <person name="Jiang W."/>
            <person name="Ma Y."/>
            <person name="Chen M."/>
            <person name="Hao X."/>
            <person name="Li L."/>
            <person name="Tang Y."/>
            <person name="Lv G."/>
            <person name="Zhou Y."/>
            <person name="Sun X."/>
            <person name="Brodelius P.E."/>
            <person name="Rose J.K.C."/>
            <person name="Tang K."/>
        </authorList>
    </citation>
    <scope>NUCLEOTIDE SEQUENCE [LARGE SCALE GENOMIC DNA]</scope>
    <source>
        <strain evidence="2">cv. Huhao1</strain>
        <tissue evidence="1">Leaf</tissue>
    </source>
</reference>